<dbReference type="EMBL" id="JBHUFL010000002">
    <property type="protein sequence ID" value="MFD1835494.1"/>
    <property type="molecule type" value="Genomic_DNA"/>
</dbReference>
<keyword evidence="2" id="KW-0812">Transmembrane</keyword>
<feature type="compositionally biased region" description="Pro residues" evidence="1">
    <location>
        <begin position="50"/>
        <end position="67"/>
    </location>
</feature>
<comment type="caution">
    <text evidence="4">The sequence shown here is derived from an EMBL/GenBank/DDBJ whole genome shotgun (WGS) entry which is preliminary data.</text>
</comment>
<dbReference type="Proteomes" id="UP001597280">
    <property type="component" value="Unassembled WGS sequence"/>
</dbReference>
<name>A0ABW4PZE0_9MICO</name>
<protein>
    <submittedName>
        <fullName evidence="4">DUF3152 domain-containing protein</fullName>
    </submittedName>
</protein>
<proteinExistence type="predicted"/>
<keyword evidence="5" id="KW-1185">Reference proteome</keyword>
<feature type="domain" description="DUF3152" evidence="3">
    <location>
        <begin position="116"/>
        <end position="281"/>
    </location>
</feature>
<accession>A0ABW4PZE0</accession>
<evidence type="ECO:0000313" key="4">
    <source>
        <dbReference type="EMBL" id="MFD1835494.1"/>
    </source>
</evidence>
<evidence type="ECO:0000256" key="2">
    <source>
        <dbReference type="SAM" id="Phobius"/>
    </source>
</evidence>
<sequence length="296" mass="30282">MTDATPPPPDRPRLVLTRRGRLARTIVVALLSVLLILVVVLGVRALASPAEPPGDPSSPTTPSPAPVPSDGGGASDGGGSDGGGASDGSPVAAAATGGVTAEITAASTEIPRSGMTGEGTWTVAEPATDGAASEGSASDGNVRSYLLRVEDGIDLEAGEVAGVVAEVLADERGWEPLEHVAFRQVTEPAEADFTISLASPPTVDELCAPARTNGLWSCRIGEEVVLNADRWTLMTPVFDDLGEYRAYMVNHEVGHFLGHGHETCGGEGEAAPVMLQQSMDLGGCRANPWPSADGEA</sequence>
<feature type="compositionally biased region" description="Gly residues" evidence="1">
    <location>
        <begin position="70"/>
        <end position="86"/>
    </location>
</feature>
<evidence type="ECO:0000256" key="1">
    <source>
        <dbReference type="SAM" id="MobiDB-lite"/>
    </source>
</evidence>
<feature type="transmembrane region" description="Helical" evidence="2">
    <location>
        <begin position="21"/>
        <end position="43"/>
    </location>
</feature>
<evidence type="ECO:0000313" key="5">
    <source>
        <dbReference type="Proteomes" id="UP001597280"/>
    </source>
</evidence>
<keyword evidence="2" id="KW-1133">Transmembrane helix</keyword>
<dbReference type="InterPro" id="IPR024079">
    <property type="entry name" value="MetalloPept_cat_dom_sf"/>
</dbReference>
<dbReference type="Gene3D" id="3.40.390.10">
    <property type="entry name" value="Collagenase (Catalytic Domain)"/>
    <property type="match status" value="1"/>
</dbReference>
<organism evidence="4 5">
    <name type="scientific">Brachybacterium rhamnosum</name>
    <dbReference type="NCBI Taxonomy" id="173361"/>
    <lineage>
        <taxon>Bacteria</taxon>
        <taxon>Bacillati</taxon>
        <taxon>Actinomycetota</taxon>
        <taxon>Actinomycetes</taxon>
        <taxon>Micrococcales</taxon>
        <taxon>Dermabacteraceae</taxon>
        <taxon>Brachybacterium</taxon>
    </lineage>
</organism>
<feature type="region of interest" description="Disordered" evidence="1">
    <location>
        <begin position="49"/>
        <end position="95"/>
    </location>
</feature>
<dbReference type="RefSeq" id="WP_343904503.1">
    <property type="nucleotide sequence ID" value="NZ_BAAAIS010000002.1"/>
</dbReference>
<reference evidence="5" key="1">
    <citation type="journal article" date="2019" name="Int. J. Syst. Evol. Microbiol.">
        <title>The Global Catalogue of Microorganisms (GCM) 10K type strain sequencing project: providing services to taxonomists for standard genome sequencing and annotation.</title>
        <authorList>
            <consortium name="The Broad Institute Genomics Platform"/>
            <consortium name="The Broad Institute Genome Sequencing Center for Infectious Disease"/>
            <person name="Wu L."/>
            <person name="Ma J."/>
        </authorList>
    </citation>
    <scope>NUCLEOTIDE SEQUENCE [LARGE SCALE GENOMIC DNA]</scope>
    <source>
        <strain evidence="5">JCM 11650</strain>
    </source>
</reference>
<dbReference type="Pfam" id="PF11350">
    <property type="entry name" value="DUF3152"/>
    <property type="match status" value="1"/>
</dbReference>
<dbReference type="InterPro" id="IPR022603">
    <property type="entry name" value="DUF3152"/>
</dbReference>
<keyword evidence="2" id="KW-0472">Membrane</keyword>
<dbReference type="SUPFAM" id="SSF55486">
    <property type="entry name" value="Metalloproteases ('zincins'), catalytic domain"/>
    <property type="match status" value="1"/>
</dbReference>
<gene>
    <name evidence="4" type="ORF">ACFSDA_10450</name>
</gene>
<evidence type="ECO:0000259" key="3">
    <source>
        <dbReference type="Pfam" id="PF11350"/>
    </source>
</evidence>